<gene>
    <name evidence="3" type="ORF">SUNI508_09825</name>
</gene>
<organism evidence="3 4">
    <name type="scientific">Seiridium unicorne</name>
    <dbReference type="NCBI Taxonomy" id="138068"/>
    <lineage>
        <taxon>Eukaryota</taxon>
        <taxon>Fungi</taxon>
        <taxon>Dikarya</taxon>
        <taxon>Ascomycota</taxon>
        <taxon>Pezizomycotina</taxon>
        <taxon>Sordariomycetes</taxon>
        <taxon>Xylariomycetidae</taxon>
        <taxon>Amphisphaeriales</taxon>
        <taxon>Sporocadaceae</taxon>
        <taxon>Seiridium</taxon>
    </lineage>
</organism>
<comment type="caution">
    <text evidence="3">The sequence shown here is derived from an EMBL/GenBank/DDBJ whole genome shotgun (WGS) entry which is preliminary data.</text>
</comment>
<evidence type="ECO:0008006" key="5">
    <source>
        <dbReference type="Google" id="ProtNLM"/>
    </source>
</evidence>
<keyword evidence="2" id="KW-1133">Transmembrane helix</keyword>
<protein>
    <recommendedName>
        <fullName evidence="5">Imidazoleglycerol-phosphate dehydratase</fullName>
    </recommendedName>
</protein>
<feature type="region of interest" description="Disordered" evidence="1">
    <location>
        <begin position="101"/>
        <end position="124"/>
    </location>
</feature>
<reference evidence="3 4" key="1">
    <citation type="journal article" date="2024" name="J. Plant Pathol.">
        <title>Sequence and assembly of the genome of Seiridium unicorne, isolate CBS 538.82, causal agent of cypress canker disease.</title>
        <authorList>
            <person name="Scali E."/>
            <person name="Rocca G.D."/>
            <person name="Danti R."/>
            <person name="Garbelotto M."/>
            <person name="Barberini S."/>
            <person name="Baroncelli R."/>
            <person name="Emiliani G."/>
        </authorList>
    </citation>
    <scope>NUCLEOTIDE SEQUENCE [LARGE SCALE GENOMIC DNA]</scope>
    <source>
        <strain evidence="3 4">BM-138-508</strain>
    </source>
</reference>
<dbReference type="EMBL" id="JARVKF010000409">
    <property type="protein sequence ID" value="KAK9416052.1"/>
    <property type="molecule type" value="Genomic_DNA"/>
</dbReference>
<keyword evidence="2" id="KW-0812">Transmembrane</keyword>
<evidence type="ECO:0000256" key="2">
    <source>
        <dbReference type="SAM" id="Phobius"/>
    </source>
</evidence>
<proteinExistence type="predicted"/>
<dbReference type="PANTHER" id="PTHR39153">
    <property type="entry name" value="AGR244WP"/>
    <property type="match status" value="1"/>
</dbReference>
<dbReference type="PANTHER" id="PTHR39153:SF1">
    <property type="entry name" value="AGR244WP"/>
    <property type="match status" value="1"/>
</dbReference>
<feature type="transmembrane region" description="Helical" evidence="2">
    <location>
        <begin position="27"/>
        <end position="45"/>
    </location>
</feature>
<evidence type="ECO:0000313" key="3">
    <source>
        <dbReference type="EMBL" id="KAK9416052.1"/>
    </source>
</evidence>
<dbReference type="Proteomes" id="UP001408356">
    <property type="component" value="Unassembled WGS sequence"/>
</dbReference>
<keyword evidence="2" id="KW-0472">Membrane</keyword>
<name>A0ABR2UNB1_9PEZI</name>
<evidence type="ECO:0000256" key="1">
    <source>
        <dbReference type="SAM" id="MobiDB-lite"/>
    </source>
</evidence>
<accession>A0ABR2UNB1</accession>
<keyword evidence="4" id="KW-1185">Reference proteome</keyword>
<evidence type="ECO:0000313" key="4">
    <source>
        <dbReference type="Proteomes" id="UP001408356"/>
    </source>
</evidence>
<dbReference type="InterPro" id="IPR038882">
    <property type="entry name" value="Rcf3"/>
</dbReference>
<sequence length="124" mass="13711">MKATDALNSAEANEAQRQAVRGAGLGAIKWGFASAILGGLGYAVSPVYRGLTIQFKVYLQMSGMILGGMLEADGAVRQYEARLRMQKRIARDRAMWETFEKEFEEEGGLPPPPRPKHLREGDQQ</sequence>